<accession>A0AA38S183</accession>
<comment type="caution">
    <text evidence="2">The sequence shown here is derived from an EMBL/GenBank/DDBJ whole genome shotgun (WGS) entry which is preliminary data.</text>
</comment>
<dbReference type="Proteomes" id="UP001174691">
    <property type="component" value="Unassembled WGS sequence"/>
</dbReference>
<feature type="region of interest" description="Disordered" evidence="1">
    <location>
        <begin position="1"/>
        <end position="79"/>
    </location>
</feature>
<proteinExistence type="predicted"/>
<dbReference type="AlphaFoldDB" id="A0AA38S183"/>
<sequence>MGEDLGGWIGLGNYVQESADGGHGVDLVQPSAPQEKAAGTAPEQSSGDELPTLGTPGTDSSREGSSGKVSPTIASPRKDSDDIWFNYVFSDTNTEDLHKEVLHEAAKESARNLHRQAGKEDTGRIFESETGYNISTAATGVQTSIGPTQSDVDNDLTSSYGVGASHNAAIGSPIATTQTTGAAFDGWEGCGGPPYAAQSMQGLASSGATALTQQDSNYSGACGRVMSEGATDVLSSLSSNFVEPPQSVKNNVTKETFMFAPPRLFVGKLSTSVPSERPITALKPVTLMKPRRGRPRKKTRDGRANIRGIPVIYDDPIEDFDEAEGSEVRDQGRSEPSLFGALETD</sequence>
<evidence type="ECO:0000313" key="3">
    <source>
        <dbReference type="Proteomes" id="UP001174691"/>
    </source>
</evidence>
<organism evidence="2 3">
    <name type="scientific">Coniochaeta hoffmannii</name>
    <dbReference type="NCBI Taxonomy" id="91930"/>
    <lineage>
        <taxon>Eukaryota</taxon>
        <taxon>Fungi</taxon>
        <taxon>Dikarya</taxon>
        <taxon>Ascomycota</taxon>
        <taxon>Pezizomycotina</taxon>
        <taxon>Sordariomycetes</taxon>
        <taxon>Sordariomycetidae</taxon>
        <taxon>Coniochaetales</taxon>
        <taxon>Coniochaetaceae</taxon>
        <taxon>Coniochaeta</taxon>
    </lineage>
</organism>
<keyword evidence="3" id="KW-1185">Reference proteome</keyword>
<dbReference type="EMBL" id="JANBVN010000010">
    <property type="protein sequence ID" value="KAJ9164727.1"/>
    <property type="molecule type" value="Genomic_DNA"/>
</dbReference>
<evidence type="ECO:0000256" key="1">
    <source>
        <dbReference type="SAM" id="MobiDB-lite"/>
    </source>
</evidence>
<feature type="compositionally biased region" description="Gly residues" evidence="1">
    <location>
        <begin position="1"/>
        <end position="10"/>
    </location>
</feature>
<feature type="compositionally biased region" description="Polar residues" evidence="1">
    <location>
        <begin position="55"/>
        <end position="73"/>
    </location>
</feature>
<protein>
    <submittedName>
        <fullName evidence="2">Uncharacterized protein</fullName>
    </submittedName>
</protein>
<feature type="region of interest" description="Disordered" evidence="1">
    <location>
        <begin position="323"/>
        <end position="345"/>
    </location>
</feature>
<gene>
    <name evidence="2" type="ORF">NKR19_g1113</name>
</gene>
<evidence type="ECO:0000313" key="2">
    <source>
        <dbReference type="EMBL" id="KAJ9164727.1"/>
    </source>
</evidence>
<reference evidence="2" key="1">
    <citation type="submission" date="2022-07" db="EMBL/GenBank/DDBJ databases">
        <title>Fungi with potential for degradation of polypropylene.</title>
        <authorList>
            <person name="Gostincar C."/>
        </authorList>
    </citation>
    <scope>NUCLEOTIDE SEQUENCE</scope>
    <source>
        <strain evidence="2">EXF-13287</strain>
    </source>
</reference>
<name>A0AA38S183_9PEZI</name>